<proteinExistence type="predicted"/>
<accession>A0A2A7MMU1</accession>
<keyword evidence="2" id="KW-1185">Reference proteome</keyword>
<dbReference type="EMBL" id="PDCJ01000001">
    <property type="protein sequence ID" value="PEG32813.1"/>
    <property type="molecule type" value="Genomic_DNA"/>
</dbReference>
<dbReference type="STRING" id="137838.GCA_001458595_03545"/>
<evidence type="ECO:0000313" key="1">
    <source>
        <dbReference type="EMBL" id="PEG32813.1"/>
    </source>
</evidence>
<gene>
    <name evidence="1" type="ORF">CQ394_10315</name>
</gene>
<dbReference type="Proteomes" id="UP000220840">
    <property type="component" value="Unassembled WGS sequence"/>
</dbReference>
<dbReference type="AlphaFoldDB" id="A0A2A7MMU1"/>
<dbReference type="OrthoDB" id="9954325at2"/>
<sequence length="85" mass="10121">MYMELVELKKKYNECLKRNQKAEEYLMSHTIEECEKPLKIVYGKSFDTFDLFSEVAADLSKLIIEIEKNMGKKMTRYEILNGFKL</sequence>
<organism evidence="1 2">
    <name type="scientific">Clostridium neonatale</name>
    <dbReference type="NCBI Taxonomy" id="137838"/>
    <lineage>
        <taxon>Bacteria</taxon>
        <taxon>Bacillati</taxon>
        <taxon>Bacillota</taxon>
        <taxon>Clostridia</taxon>
        <taxon>Eubacteriales</taxon>
        <taxon>Clostridiaceae</taxon>
        <taxon>Clostridium</taxon>
    </lineage>
</organism>
<reference evidence="1 2" key="1">
    <citation type="submission" date="2017-10" db="EMBL/GenBank/DDBJ databases">
        <title>Effective Description of Clostridium neonatale sp. nov. linked to necrotizing enterocolitis in neonates and a clarification of species assignable to the genus Clostridium (Prazmowski 1880) emend. Lawson and Rainey 2016.</title>
        <authorList>
            <person name="Bernard K."/>
            <person name="Burdz T."/>
            <person name="Wiebe D."/>
            <person name="Balcewich B."/>
            <person name="Alfa M."/>
            <person name="Bernier A.-M."/>
        </authorList>
    </citation>
    <scope>NUCLEOTIDE SEQUENCE [LARGE SCALE GENOMIC DNA]</scope>
    <source>
        <strain evidence="1 2">LCDC99A005</strain>
    </source>
</reference>
<comment type="caution">
    <text evidence="1">The sequence shown here is derived from an EMBL/GenBank/DDBJ whole genome shotgun (WGS) entry which is preliminary data.</text>
</comment>
<name>A0A2A7MMU1_9CLOT</name>
<protein>
    <submittedName>
        <fullName evidence="1">Uncharacterized protein</fullName>
    </submittedName>
</protein>
<evidence type="ECO:0000313" key="2">
    <source>
        <dbReference type="Proteomes" id="UP000220840"/>
    </source>
</evidence>